<comment type="cofactor">
    <cofactor evidence="1">
        <name>heme</name>
        <dbReference type="ChEBI" id="CHEBI:30413"/>
    </cofactor>
</comment>
<evidence type="ECO:0000256" key="13">
    <source>
        <dbReference type="SAM" id="Phobius"/>
    </source>
</evidence>
<dbReference type="OrthoDB" id="1470350at2759"/>
<dbReference type="GO" id="GO:0004497">
    <property type="term" value="F:monooxygenase activity"/>
    <property type="evidence" value="ECO:0007669"/>
    <property type="project" value="UniProtKB-KW"/>
</dbReference>
<dbReference type="InterPro" id="IPR001128">
    <property type="entry name" value="Cyt_P450"/>
</dbReference>
<gene>
    <name evidence="14" type="ORF">Ocin01_16293</name>
</gene>
<dbReference type="Pfam" id="PF00067">
    <property type="entry name" value="p450"/>
    <property type="match status" value="1"/>
</dbReference>
<keyword evidence="5" id="KW-0349">Heme</keyword>
<evidence type="ECO:0000256" key="1">
    <source>
        <dbReference type="ARBA" id="ARBA00001971"/>
    </source>
</evidence>
<protein>
    <submittedName>
        <fullName evidence="14">Cytochrome P450 4c21</fullName>
    </submittedName>
</protein>
<dbReference type="EMBL" id="LJIJ01001996">
    <property type="protein sequence ID" value="ODM90388.1"/>
    <property type="molecule type" value="Genomic_DNA"/>
</dbReference>
<evidence type="ECO:0000256" key="12">
    <source>
        <dbReference type="ARBA" id="ARBA00023136"/>
    </source>
</evidence>
<evidence type="ECO:0000256" key="5">
    <source>
        <dbReference type="ARBA" id="ARBA00022617"/>
    </source>
</evidence>
<keyword evidence="9" id="KW-0560">Oxidoreductase</keyword>
<name>A0A1D2MBL1_ORCCI</name>
<keyword evidence="11" id="KW-0503">Monooxygenase</keyword>
<dbReference type="GO" id="GO:0005789">
    <property type="term" value="C:endoplasmic reticulum membrane"/>
    <property type="evidence" value="ECO:0007669"/>
    <property type="project" value="UniProtKB-SubCell"/>
</dbReference>
<comment type="subcellular location">
    <subcellularLocation>
        <location evidence="3">Endoplasmic reticulum membrane</location>
    </subcellularLocation>
    <subcellularLocation>
        <location evidence="2">Microsome membrane</location>
    </subcellularLocation>
</comment>
<evidence type="ECO:0000256" key="4">
    <source>
        <dbReference type="ARBA" id="ARBA00010617"/>
    </source>
</evidence>
<evidence type="ECO:0000256" key="9">
    <source>
        <dbReference type="ARBA" id="ARBA00023002"/>
    </source>
</evidence>
<dbReference type="Gene3D" id="1.10.630.10">
    <property type="entry name" value="Cytochrome P450"/>
    <property type="match status" value="1"/>
</dbReference>
<dbReference type="InterPro" id="IPR036396">
    <property type="entry name" value="Cyt_P450_sf"/>
</dbReference>
<comment type="similarity">
    <text evidence="4">Belongs to the cytochrome P450 family.</text>
</comment>
<keyword evidence="13" id="KW-0812">Transmembrane</keyword>
<dbReference type="GO" id="GO:0016705">
    <property type="term" value="F:oxidoreductase activity, acting on paired donors, with incorporation or reduction of molecular oxygen"/>
    <property type="evidence" value="ECO:0007669"/>
    <property type="project" value="InterPro"/>
</dbReference>
<reference evidence="14 15" key="1">
    <citation type="journal article" date="2016" name="Genome Biol. Evol.">
        <title>Gene Family Evolution Reflects Adaptation to Soil Environmental Stressors in the Genome of the Collembolan Orchesella cincta.</title>
        <authorList>
            <person name="Faddeeva-Vakhrusheva A."/>
            <person name="Derks M.F."/>
            <person name="Anvar S.Y."/>
            <person name="Agamennone V."/>
            <person name="Suring W."/>
            <person name="Smit S."/>
            <person name="van Straalen N.M."/>
            <person name="Roelofs D."/>
        </authorList>
    </citation>
    <scope>NUCLEOTIDE SEQUENCE [LARGE SCALE GENOMIC DNA]</scope>
    <source>
        <tissue evidence="14">Mixed pool</tissue>
    </source>
</reference>
<feature type="transmembrane region" description="Helical" evidence="13">
    <location>
        <begin position="20"/>
        <end position="40"/>
    </location>
</feature>
<dbReference type="Proteomes" id="UP000094527">
    <property type="component" value="Unassembled WGS sequence"/>
</dbReference>
<evidence type="ECO:0000313" key="15">
    <source>
        <dbReference type="Proteomes" id="UP000094527"/>
    </source>
</evidence>
<dbReference type="GO" id="GO:0005506">
    <property type="term" value="F:iron ion binding"/>
    <property type="evidence" value="ECO:0007669"/>
    <property type="project" value="InterPro"/>
</dbReference>
<keyword evidence="12 13" id="KW-0472">Membrane</keyword>
<sequence length="347" mass="39167">MSAENCSSPVFQGFSRSLDFVTLQNGLLFIFAAVVVLYYASRRRKTRKRKLPGPGQHFLGAFANILALWDMKKCLKVFENWCGKYGPVFTLNFGPYSLTVLNSPEYIQKLLGSKDMDYFGKGFIYKPFKPYWQDGLLTSKGEKWKFRRKLLERHIFSFKTLTGYMSIFNEEGDKLVKQMEEIFSDGSERGIEELLMSASLEIITSATLGKTVAQLEAATNVDITFPYAINQAKEIIAKRSKEPWLLLDFIWRLHPLSNVEKVILSAAKKLMAATLIKNPVQNRQIGIGINEALLSAGVPVEESITLICALPPLPPLVPRPSSPHQELCRKEVDSIFEDEDLCPSGQL</sequence>
<evidence type="ECO:0000313" key="14">
    <source>
        <dbReference type="EMBL" id="ODM90388.1"/>
    </source>
</evidence>
<keyword evidence="15" id="KW-1185">Reference proteome</keyword>
<proteinExistence type="inferred from homology"/>
<feature type="non-terminal residue" evidence="14">
    <location>
        <position position="347"/>
    </location>
</feature>
<evidence type="ECO:0000256" key="6">
    <source>
        <dbReference type="ARBA" id="ARBA00022723"/>
    </source>
</evidence>
<evidence type="ECO:0000256" key="8">
    <source>
        <dbReference type="ARBA" id="ARBA00022848"/>
    </source>
</evidence>
<comment type="caution">
    <text evidence="14">The sequence shown here is derived from an EMBL/GenBank/DDBJ whole genome shotgun (WGS) entry which is preliminary data.</text>
</comment>
<dbReference type="SUPFAM" id="SSF48264">
    <property type="entry name" value="Cytochrome P450"/>
    <property type="match status" value="1"/>
</dbReference>
<evidence type="ECO:0000256" key="2">
    <source>
        <dbReference type="ARBA" id="ARBA00004524"/>
    </source>
</evidence>
<evidence type="ECO:0000256" key="7">
    <source>
        <dbReference type="ARBA" id="ARBA00022824"/>
    </source>
</evidence>
<keyword evidence="8" id="KW-0492">Microsome</keyword>
<evidence type="ECO:0000256" key="11">
    <source>
        <dbReference type="ARBA" id="ARBA00023033"/>
    </source>
</evidence>
<dbReference type="PANTHER" id="PTHR24291:SF189">
    <property type="entry name" value="CYTOCHROME P450 4C3-RELATED"/>
    <property type="match status" value="1"/>
</dbReference>
<keyword evidence="6" id="KW-0479">Metal-binding</keyword>
<evidence type="ECO:0000256" key="10">
    <source>
        <dbReference type="ARBA" id="ARBA00023004"/>
    </source>
</evidence>
<organism evidence="14 15">
    <name type="scientific">Orchesella cincta</name>
    <name type="common">Springtail</name>
    <name type="synonym">Podura cincta</name>
    <dbReference type="NCBI Taxonomy" id="48709"/>
    <lineage>
        <taxon>Eukaryota</taxon>
        <taxon>Metazoa</taxon>
        <taxon>Ecdysozoa</taxon>
        <taxon>Arthropoda</taxon>
        <taxon>Hexapoda</taxon>
        <taxon>Collembola</taxon>
        <taxon>Entomobryomorpha</taxon>
        <taxon>Entomobryoidea</taxon>
        <taxon>Orchesellidae</taxon>
        <taxon>Orchesellinae</taxon>
        <taxon>Orchesella</taxon>
    </lineage>
</organism>
<evidence type="ECO:0000256" key="3">
    <source>
        <dbReference type="ARBA" id="ARBA00004586"/>
    </source>
</evidence>
<dbReference type="PANTHER" id="PTHR24291">
    <property type="entry name" value="CYTOCHROME P450 FAMILY 4"/>
    <property type="match status" value="1"/>
</dbReference>
<dbReference type="STRING" id="48709.A0A1D2MBL1"/>
<keyword evidence="7" id="KW-0256">Endoplasmic reticulum</keyword>
<accession>A0A1D2MBL1</accession>
<keyword evidence="13" id="KW-1133">Transmembrane helix</keyword>
<dbReference type="AlphaFoldDB" id="A0A1D2MBL1"/>
<dbReference type="InterPro" id="IPR050196">
    <property type="entry name" value="Cytochrome_P450_Monoox"/>
</dbReference>
<dbReference type="GO" id="GO:0020037">
    <property type="term" value="F:heme binding"/>
    <property type="evidence" value="ECO:0007669"/>
    <property type="project" value="InterPro"/>
</dbReference>
<keyword evidence="10" id="KW-0408">Iron</keyword>